<dbReference type="Proteomes" id="UP000248806">
    <property type="component" value="Unassembled WGS sequence"/>
</dbReference>
<evidence type="ECO:0000313" key="1">
    <source>
        <dbReference type="EMBL" id="PZW21128.1"/>
    </source>
</evidence>
<proteinExistence type="predicted"/>
<protein>
    <submittedName>
        <fullName evidence="1">Uncharacterized protein</fullName>
    </submittedName>
</protein>
<comment type="caution">
    <text evidence="1">The sequence shown here is derived from an EMBL/GenBank/DDBJ whole genome shotgun (WGS) entry which is preliminary data.</text>
</comment>
<sequence>MTPFLPLVDQHIFGFEPTCHGPCQDWFLRGYQEIYKCRECGAEVMSDDFQRLPPQHPRHIPEYRLEQLLQAVKPLKPEQQKRVVIGQLAEVSSADWPLTTVLAHLLVTLTARQLAIAILWALGVLDDQEQEQSAEAEVWNPHQARRFFCFRSP</sequence>
<organism evidence="1 2">
    <name type="scientific">Thermosporothrix hazakensis</name>
    <dbReference type="NCBI Taxonomy" id="644383"/>
    <lineage>
        <taxon>Bacteria</taxon>
        <taxon>Bacillati</taxon>
        <taxon>Chloroflexota</taxon>
        <taxon>Ktedonobacteria</taxon>
        <taxon>Ktedonobacterales</taxon>
        <taxon>Thermosporotrichaceae</taxon>
        <taxon>Thermosporothrix</taxon>
    </lineage>
</organism>
<name>A0A326U5X7_THEHA</name>
<dbReference type="RefSeq" id="WP_111325902.1">
    <property type="nucleotide sequence ID" value="NZ_BIFX01000002.1"/>
</dbReference>
<dbReference type="EMBL" id="QKUF01000036">
    <property type="protein sequence ID" value="PZW21128.1"/>
    <property type="molecule type" value="Genomic_DNA"/>
</dbReference>
<dbReference type="AlphaFoldDB" id="A0A326U5X7"/>
<evidence type="ECO:0000313" key="2">
    <source>
        <dbReference type="Proteomes" id="UP000248806"/>
    </source>
</evidence>
<gene>
    <name evidence="1" type="ORF">EI42_05664</name>
</gene>
<reference evidence="1 2" key="1">
    <citation type="submission" date="2018-06" db="EMBL/GenBank/DDBJ databases">
        <title>Genomic Encyclopedia of Archaeal and Bacterial Type Strains, Phase II (KMG-II): from individual species to whole genera.</title>
        <authorList>
            <person name="Goeker M."/>
        </authorList>
    </citation>
    <scope>NUCLEOTIDE SEQUENCE [LARGE SCALE GENOMIC DNA]</scope>
    <source>
        <strain evidence="1 2">ATCC BAA-1881</strain>
    </source>
</reference>
<accession>A0A326U5X7</accession>
<keyword evidence="2" id="KW-1185">Reference proteome</keyword>